<evidence type="ECO:0000313" key="1">
    <source>
        <dbReference type="EMBL" id="EXY75494.1"/>
    </source>
</evidence>
<name>A0A015STI3_BACFG</name>
<comment type="caution">
    <text evidence="1">The sequence shown here is derived from an EMBL/GenBank/DDBJ whole genome shotgun (WGS) entry which is preliminary data.</text>
</comment>
<dbReference type="PATRIC" id="fig|1339315.3.peg.1527"/>
<sequence length="47" mass="5677">MHINKTNKKRFSFFILIINLLQKNEIKPKHTKEIQKKHGIELNVYAE</sequence>
<accession>A0A015STI3</accession>
<dbReference type="EMBL" id="JGCY01000237">
    <property type="protein sequence ID" value="EXY75494.1"/>
    <property type="molecule type" value="Genomic_DNA"/>
</dbReference>
<protein>
    <submittedName>
        <fullName evidence="1">Uncharacterized protein</fullName>
    </submittedName>
</protein>
<dbReference type="AlphaFoldDB" id="A0A015STI3"/>
<dbReference type="Proteomes" id="UP000020529">
    <property type="component" value="Unassembled WGS sequence"/>
</dbReference>
<organism evidence="1 2">
    <name type="scientific">Bacteroides fragilis str. 3988T(B)14</name>
    <dbReference type="NCBI Taxonomy" id="1339315"/>
    <lineage>
        <taxon>Bacteria</taxon>
        <taxon>Pseudomonadati</taxon>
        <taxon>Bacteroidota</taxon>
        <taxon>Bacteroidia</taxon>
        <taxon>Bacteroidales</taxon>
        <taxon>Bacteroidaceae</taxon>
        <taxon>Bacteroides</taxon>
    </lineage>
</organism>
<evidence type="ECO:0000313" key="2">
    <source>
        <dbReference type="Proteomes" id="UP000020529"/>
    </source>
</evidence>
<reference evidence="1 2" key="1">
    <citation type="submission" date="2014-02" db="EMBL/GenBank/DDBJ databases">
        <authorList>
            <person name="Sears C."/>
            <person name="Carroll K."/>
            <person name="Sack B.R."/>
            <person name="Qadri F."/>
            <person name="Myers L.L."/>
            <person name="Chung G.-T."/>
            <person name="Escheverria P."/>
            <person name="Fraser C.M."/>
            <person name="Sadzewicz L."/>
            <person name="Shefchek K.A."/>
            <person name="Tallon L."/>
            <person name="Das S.P."/>
            <person name="Daugherty S."/>
            <person name="Mongodin E.F."/>
        </authorList>
    </citation>
    <scope>NUCLEOTIDE SEQUENCE [LARGE SCALE GENOMIC DNA]</scope>
    <source>
        <strain evidence="2">3988T(B)14</strain>
    </source>
</reference>
<gene>
    <name evidence="1" type="ORF">M124_0726</name>
</gene>
<proteinExistence type="predicted"/>